<reference evidence="5" key="1">
    <citation type="submission" date="2020-10" db="EMBL/GenBank/DDBJ databases">
        <authorList>
            <person name="Gilroy R."/>
        </authorList>
    </citation>
    <scope>NUCLEOTIDE SEQUENCE</scope>
    <source>
        <strain evidence="5">E3-2379</strain>
    </source>
</reference>
<evidence type="ECO:0000313" key="6">
    <source>
        <dbReference type="Proteomes" id="UP000823618"/>
    </source>
</evidence>
<keyword evidence="2" id="KW-0238">DNA-binding</keyword>
<dbReference type="EMBL" id="JADIML010000129">
    <property type="protein sequence ID" value="MBO8463188.1"/>
    <property type="molecule type" value="Genomic_DNA"/>
</dbReference>
<dbReference type="GO" id="GO:0043565">
    <property type="term" value="F:sequence-specific DNA binding"/>
    <property type="evidence" value="ECO:0007669"/>
    <property type="project" value="InterPro"/>
</dbReference>
<dbReference type="GO" id="GO:0003700">
    <property type="term" value="F:DNA-binding transcription factor activity"/>
    <property type="evidence" value="ECO:0007669"/>
    <property type="project" value="InterPro"/>
</dbReference>
<evidence type="ECO:0000256" key="2">
    <source>
        <dbReference type="ARBA" id="ARBA00023125"/>
    </source>
</evidence>
<reference evidence="5" key="2">
    <citation type="journal article" date="2021" name="PeerJ">
        <title>Extensive microbial diversity within the chicken gut microbiome revealed by metagenomics and culture.</title>
        <authorList>
            <person name="Gilroy R."/>
            <person name="Ravi A."/>
            <person name="Getino M."/>
            <person name="Pursley I."/>
            <person name="Horton D.L."/>
            <person name="Alikhan N.F."/>
            <person name="Baker D."/>
            <person name="Gharbi K."/>
            <person name="Hall N."/>
            <person name="Watson M."/>
            <person name="Adriaenssens E.M."/>
            <person name="Foster-Nyarko E."/>
            <person name="Jarju S."/>
            <person name="Secka A."/>
            <person name="Antonio M."/>
            <person name="Oren A."/>
            <person name="Chaudhuri R.R."/>
            <person name="La Ragione R."/>
            <person name="Hildebrand F."/>
            <person name="Pallen M.J."/>
        </authorList>
    </citation>
    <scope>NUCLEOTIDE SEQUENCE</scope>
    <source>
        <strain evidence="5">E3-2379</strain>
    </source>
</reference>
<gene>
    <name evidence="5" type="ORF">IAC13_04570</name>
</gene>
<dbReference type="Proteomes" id="UP000823618">
    <property type="component" value="Unassembled WGS sequence"/>
</dbReference>
<feature type="domain" description="HTH araC/xylS-type" evidence="4">
    <location>
        <begin position="234"/>
        <end position="332"/>
    </location>
</feature>
<protein>
    <submittedName>
        <fullName evidence="5">Helix-turn-helix transcriptional regulator</fullName>
    </submittedName>
</protein>
<evidence type="ECO:0000256" key="1">
    <source>
        <dbReference type="ARBA" id="ARBA00023015"/>
    </source>
</evidence>
<dbReference type="PROSITE" id="PS00041">
    <property type="entry name" value="HTH_ARAC_FAMILY_1"/>
    <property type="match status" value="1"/>
</dbReference>
<dbReference type="Pfam" id="PF12833">
    <property type="entry name" value="HTH_18"/>
    <property type="match status" value="1"/>
</dbReference>
<dbReference type="InterPro" id="IPR053142">
    <property type="entry name" value="PchR_regulatory_protein"/>
</dbReference>
<dbReference type="SUPFAM" id="SSF46689">
    <property type="entry name" value="Homeodomain-like"/>
    <property type="match status" value="1"/>
</dbReference>
<dbReference type="PROSITE" id="PS01124">
    <property type="entry name" value="HTH_ARAC_FAMILY_2"/>
    <property type="match status" value="1"/>
</dbReference>
<dbReference type="PANTHER" id="PTHR47893">
    <property type="entry name" value="REGULATORY PROTEIN PCHR"/>
    <property type="match status" value="1"/>
</dbReference>
<dbReference type="InterPro" id="IPR020449">
    <property type="entry name" value="Tscrpt_reg_AraC-type_HTH"/>
</dbReference>
<evidence type="ECO:0000313" key="5">
    <source>
        <dbReference type="EMBL" id="MBO8463188.1"/>
    </source>
</evidence>
<dbReference type="SMART" id="SM00342">
    <property type="entry name" value="HTH_ARAC"/>
    <property type="match status" value="1"/>
</dbReference>
<evidence type="ECO:0000259" key="4">
    <source>
        <dbReference type="PROSITE" id="PS01124"/>
    </source>
</evidence>
<comment type="caution">
    <text evidence="5">The sequence shown here is derived from an EMBL/GenBank/DDBJ whole genome shotgun (WGS) entry which is preliminary data.</text>
</comment>
<dbReference type="InterPro" id="IPR009057">
    <property type="entry name" value="Homeodomain-like_sf"/>
</dbReference>
<dbReference type="AlphaFoldDB" id="A0A9D9N7I8"/>
<sequence length="340" mass="39496">MIFYSAKTPTDYQEFFFQQVGLQKIEKSEYETLWEHPKNGMVHIYGSMDQIQSGIGCYTIPTNFIVEYQYDAIYLHFGIIYEGITYSLVENKLEALFVPSAFLAIEKESGGINCWRKGQQFKGVEVSIEMNYLKTVLLPFLGVSKHALDFLKENMIYIHLSEEMKSLIVRMEHLIREQRLTKQLQLSICLEFISLILHPMNRSIFGYEEKAVSKYLSLGERKIKLSKEDFQKIILAHDKIKTDASSFVTIYELSKELGISEQKLKVGFKEIYQQTIWDYANSIRMNQAVTLLLETDLTISEISTQIGYQSQAAFITMFKKWCGVTPGQFRVQMHSQDHLK</sequence>
<dbReference type="Gene3D" id="1.10.10.60">
    <property type="entry name" value="Homeodomain-like"/>
    <property type="match status" value="2"/>
</dbReference>
<proteinExistence type="predicted"/>
<keyword evidence="1" id="KW-0805">Transcription regulation</keyword>
<dbReference type="InterPro" id="IPR018062">
    <property type="entry name" value="HTH_AraC-typ_CS"/>
</dbReference>
<organism evidence="5 6">
    <name type="scientific">Candidatus Scybalomonas excrementavium</name>
    <dbReference type="NCBI Taxonomy" id="2840943"/>
    <lineage>
        <taxon>Bacteria</taxon>
        <taxon>Bacillati</taxon>
        <taxon>Bacillota</taxon>
        <taxon>Clostridia</taxon>
        <taxon>Lachnospirales</taxon>
        <taxon>Lachnospiraceae</taxon>
        <taxon>Lachnospiraceae incertae sedis</taxon>
        <taxon>Candidatus Scybalomonas</taxon>
    </lineage>
</organism>
<accession>A0A9D9N7I8</accession>
<dbReference type="PRINTS" id="PR00032">
    <property type="entry name" value="HTHARAC"/>
</dbReference>
<keyword evidence="3" id="KW-0804">Transcription</keyword>
<dbReference type="PANTHER" id="PTHR47893:SF1">
    <property type="entry name" value="REGULATORY PROTEIN PCHR"/>
    <property type="match status" value="1"/>
</dbReference>
<name>A0A9D9N7I8_9FIRM</name>
<dbReference type="InterPro" id="IPR018060">
    <property type="entry name" value="HTH_AraC"/>
</dbReference>
<evidence type="ECO:0000256" key="3">
    <source>
        <dbReference type="ARBA" id="ARBA00023163"/>
    </source>
</evidence>